<evidence type="ECO:0000313" key="7">
    <source>
        <dbReference type="EMBL" id="QKX62099.1"/>
    </source>
</evidence>
<sequence>MTTFSPSAFGFSENDRETRCFQYFYERTAPALAGYSGSIFWSPFVLQASQREKSIWHAMIAVGSLHENFENGQGPIGVDLLRHGQDAFTIHEYLIAIRSLLKPSGMTNNNPIYSTPDCGSFGNVTLDILSGHYASAVNHVRSGIKILREVYYDARCGTFRHPYLLPSTVSNLEIESIRKIFAYLHSQMATLTRDEGNFPAHGPLQMPEVPCFPSEFPESFISIAEAGNSLDTLKGSYVIHCRNIMHSVSVGKTYEMPKYLFEQMRLSFPRWCAAFSHFEESLGYSRELLGFKLIKIHRLHFMIYYEYAKASELALYKNETSSFSWDEYNDIFAEIVSLAGLVIKTTSATQMPLSGCASGSFDSMKQDNEIQPSFCLDNGALLPLYEVATLCRDPIIRRKAVSILRSAPRQEGVFNSHLLAMAAEKAIEIEEAAASGNSLDYDSIITGSKVEQERNTITKSSEVPDSVRLNYAFPKIDMVKKKISLTIGPSAKKEINIPWPDLNFLVETAR</sequence>
<evidence type="ECO:0000256" key="5">
    <source>
        <dbReference type="ARBA" id="ARBA00023163"/>
    </source>
</evidence>
<name>A0A7H8R6W1_TALRU</name>
<gene>
    <name evidence="7" type="ORF">TRUGW13939_09255</name>
</gene>
<dbReference type="EMBL" id="CP055902">
    <property type="protein sequence ID" value="QKX62099.1"/>
    <property type="molecule type" value="Genomic_DNA"/>
</dbReference>
<dbReference type="GO" id="GO:0003677">
    <property type="term" value="F:DNA binding"/>
    <property type="evidence" value="ECO:0007669"/>
    <property type="project" value="UniProtKB-KW"/>
</dbReference>
<dbReference type="AlphaFoldDB" id="A0A7H8R6W1"/>
<dbReference type="OrthoDB" id="2593732at2759"/>
<keyword evidence="1" id="KW-0479">Metal-binding</keyword>
<dbReference type="GeneID" id="55996739"/>
<evidence type="ECO:0000313" key="8">
    <source>
        <dbReference type="Proteomes" id="UP000509510"/>
    </source>
</evidence>
<keyword evidence="4" id="KW-0238">DNA-binding</keyword>
<protein>
    <submittedName>
        <fullName evidence="7">Uncharacterized protein</fullName>
    </submittedName>
</protein>
<keyword evidence="3" id="KW-0805">Transcription regulation</keyword>
<evidence type="ECO:0000256" key="1">
    <source>
        <dbReference type="ARBA" id="ARBA00022723"/>
    </source>
</evidence>
<dbReference type="Proteomes" id="UP000509510">
    <property type="component" value="Chromosome V"/>
</dbReference>
<keyword evidence="2" id="KW-0862">Zinc</keyword>
<dbReference type="RefSeq" id="XP_035348273.1">
    <property type="nucleotide sequence ID" value="XM_035492380.1"/>
</dbReference>
<evidence type="ECO:0000256" key="3">
    <source>
        <dbReference type="ARBA" id="ARBA00023015"/>
    </source>
</evidence>
<dbReference type="GO" id="GO:0046872">
    <property type="term" value="F:metal ion binding"/>
    <property type="evidence" value="ECO:0007669"/>
    <property type="project" value="UniProtKB-KW"/>
</dbReference>
<keyword evidence="8" id="KW-1185">Reference proteome</keyword>
<evidence type="ECO:0000256" key="6">
    <source>
        <dbReference type="ARBA" id="ARBA00023242"/>
    </source>
</evidence>
<keyword evidence="5" id="KW-0804">Transcription</keyword>
<proteinExistence type="predicted"/>
<evidence type="ECO:0000256" key="4">
    <source>
        <dbReference type="ARBA" id="ARBA00023125"/>
    </source>
</evidence>
<accession>A0A7H8R6W1</accession>
<organism evidence="7 8">
    <name type="scientific">Talaromyces rugulosus</name>
    <name type="common">Penicillium rugulosum</name>
    <dbReference type="NCBI Taxonomy" id="121627"/>
    <lineage>
        <taxon>Eukaryota</taxon>
        <taxon>Fungi</taxon>
        <taxon>Dikarya</taxon>
        <taxon>Ascomycota</taxon>
        <taxon>Pezizomycotina</taxon>
        <taxon>Eurotiomycetes</taxon>
        <taxon>Eurotiomycetidae</taxon>
        <taxon>Eurotiales</taxon>
        <taxon>Trichocomaceae</taxon>
        <taxon>Talaromyces</taxon>
        <taxon>Talaromyces sect. Islandici</taxon>
    </lineage>
</organism>
<dbReference type="PANTHER" id="PTHR36206">
    <property type="entry name" value="ASPERCRYPTIN BIOSYNTHESIS CLUSTER-SPECIFIC TRANSCRIPTION REGULATOR ATNN-RELATED"/>
    <property type="match status" value="1"/>
</dbReference>
<dbReference type="PANTHER" id="PTHR36206:SF12">
    <property type="entry name" value="ASPERCRYPTIN BIOSYNTHESIS CLUSTER-SPECIFIC TRANSCRIPTION REGULATOR ATNN-RELATED"/>
    <property type="match status" value="1"/>
</dbReference>
<reference evidence="8" key="1">
    <citation type="submission" date="2020-06" db="EMBL/GenBank/DDBJ databases">
        <title>A chromosome-scale genome assembly of Talaromyces rugulosus W13939.</title>
        <authorList>
            <person name="Wang B."/>
            <person name="Guo L."/>
            <person name="Ye K."/>
            <person name="Wang L."/>
        </authorList>
    </citation>
    <scope>NUCLEOTIDE SEQUENCE [LARGE SCALE GENOMIC DNA]</scope>
    <source>
        <strain evidence="8">W13939</strain>
    </source>
</reference>
<dbReference type="KEGG" id="trg:TRUGW13939_09255"/>
<keyword evidence="6" id="KW-0539">Nucleus</keyword>
<evidence type="ECO:0000256" key="2">
    <source>
        <dbReference type="ARBA" id="ARBA00022833"/>
    </source>
</evidence>
<dbReference type="InterPro" id="IPR052360">
    <property type="entry name" value="Transcr_Regulatory_Proteins"/>
</dbReference>